<evidence type="ECO:0000256" key="3">
    <source>
        <dbReference type="ARBA" id="ARBA00022737"/>
    </source>
</evidence>
<dbReference type="PRINTS" id="PR00600">
    <property type="entry name" value="PP2APR55"/>
</dbReference>
<accession>A0A7J6E3F9</accession>
<comment type="subunit">
    <text evidence="5">PP2A consists of a common heteromeric enzyme, composed of a catalytic subunit (subunits C), a constant regulatory subunit (subunit A), and a variety of regulatory subunits such as subunits B (the R2/B/PR55/B55, R3/B''/PR72/PR130/PR59 and R5/B'/B56 families). Interacts with SIC/RON3.</text>
</comment>
<sequence length="1622" mass="174455">MNGGGGDGVSASAASAPLDWKFSQVFGERTAGEEVQEVDIISAIEFDRTGDHLATGDRGGRVVLFERTDVRDHAADRRDLERTEYAIGRHPEFRYKTEFQSHEPEFDYLKSLEIEEKINKIRWCQAANGALFLLSTNDKTIKYWKVQEKKVKKVCEMNLDPSKAMGNGPVGGSVLTGSKSSLPNGGSKERTTSYPSNDTFPSGGFPSLKLPTVTHETSLMARCRRVYAHAHDYHINSISNNSDGETFISADDLRINLWNLEISSQSFNIVDVKPANMEDLTEVITSAEFHPTHCHMLAYSSSKGSVRLIDMRQSALCDTHSKLFEEQETPGSRSFFTEIIASISDIKFAKDGRHILSRDYMTLKLWDINMDSGPVATFQVHEYLRPRLCDLYENDSIFDKFECCLSGDGRRVATGSYSNLFRVFGCSEGSTEATTLEASKNPTRRQVQNPTRPARSLGSLPRVLRRGADTSGTDANGNGFDFTTKLLHLAWHPTENSLACAASNSLYMSGYHFLICKIFEEETEKPISPKSSDPTKSAVSRLQNSYRLLLLKSKIRQRREGLTGRSSCSLGKASKSAMAHLARTSAHRIPFQLGSAQRAIALHTTVPSLSSTGTSSAPTTYARAPPPSATSPAGVSKAAEFVISKVDDLMNWARRGSIWPMTFGLACCAVEMMHTGAARYDLDRFGIIFRPSPRQSDCMIVAGTLTNKMAPALRKYFSWSTTKCLSLGGLSPWEVVQTVVDTTTTRMLLFGVAIGSSLLTFMFQVALPLLKLYFMDSFSYRRRSVGAKISSTGGPDKNIASPPSYTGYLCSCFYAKNIKSASYKRRVPKSSEQKPLSPLSLRSVLGFPIYPKYTTMADEAQYSSGPDSVTNNKRKYEEQTTPPPPRRPTGFSAPITSSSPDSYNNVPPPVDEIQLAKQRAQEIAARLFNNASAGAGAGASPLDTKRPRVENGGSGFDSPSDYKGQQGSLSSQSSIPVSYGFQGSSKKIEIPNGRVGVIIGKGGETIKYLQLQSGAKIQVTRDMDADLNSSTRMVELMGTPEQISKAEQLITDVLAGAESGSGGQGMVTRRAGSQSGSDQFTMKIPNNKVGLIIGKGGETIKNMQARTGARIQVIPLHLPPGDTSNERTLQIDGTSEQIESAKVLVNEVISEDLRMAHADRECGYEKFEVEFASQVCLSLLDFIAKAVQNIPKFHLVSFYWTIGDTNMEFFLLVFPQHHSGMVLNPFLVFSNDIVEGSFKVLWEFKNRARNSSMSGGYSQQGYQARPPSSWAPPGGAPPMQQPGYGYGQPGAYSGQSQYNMPQTSYPGYPQQASGGYQSNWDQSGAPQSQQAAQGGSYDYYGQQQATQGGSAAPADNSGYNYGQPPASGYQQGQGYSQDGYGGYHAPQSGYGQQPSYDQQGYSAAGYGASNSTEAHAASYGSQGDSTQAPGQSSAGQQGYNASQQQPSPSPGSYPPQGATQPGYGVPPTSQAGYGAQPGAPQPGYGSGYGAPQAKPPSNAPVYGQATQSPTAPGAAGYSQASQQPSYPHSQPPSGYAQPDSSSQRGPPSSYGAAAAAASQPGGYGPPYGAAPQAGYGQVPPYNNASYGSGYSQPPAYASDGSGAPAASQSSQQSGVAKTSPQS</sequence>
<dbReference type="Pfam" id="PF00400">
    <property type="entry name" value="WD40"/>
    <property type="match status" value="1"/>
</dbReference>
<feature type="region of interest" description="Disordered" evidence="7">
    <location>
        <begin position="934"/>
        <end position="976"/>
    </location>
</feature>
<dbReference type="PROSITE" id="PS01024">
    <property type="entry name" value="PR55_1"/>
    <property type="match status" value="1"/>
</dbReference>
<evidence type="ECO:0000256" key="1">
    <source>
        <dbReference type="ARBA" id="ARBA00008259"/>
    </source>
</evidence>
<feature type="compositionally biased region" description="Low complexity" evidence="7">
    <location>
        <begin position="1252"/>
        <end position="1273"/>
    </location>
</feature>
<feature type="region of interest" description="Disordered" evidence="7">
    <location>
        <begin position="1252"/>
        <end position="1622"/>
    </location>
</feature>
<feature type="compositionally biased region" description="Low complexity" evidence="7">
    <location>
        <begin position="1511"/>
        <end position="1535"/>
    </location>
</feature>
<evidence type="ECO:0000259" key="9">
    <source>
        <dbReference type="SMART" id="SM00322"/>
    </source>
</evidence>
<evidence type="ECO:0000256" key="6">
    <source>
        <dbReference type="PROSITE-ProRule" id="PRU00117"/>
    </source>
</evidence>
<feature type="compositionally biased region" description="Polar residues" evidence="7">
    <location>
        <begin position="1299"/>
        <end position="1321"/>
    </location>
</feature>
<feature type="compositionally biased region" description="Polar residues" evidence="7">
    <location>
        <begin position="861"/>
        <end position="871"/>
    </location>
</feature>
<feature type="region of interest" description="Disordered" evidence="7">
    <location>
        <begin position="1060"/>
        <end position="1080"/>
    </location>
</feature>
<keyword evidence="8" id="KW-0812">Transmembrane</keyword>
<feature type="domain" description="K Homology" evidence="9">
    <location>
        <begin position="1076"/>
        <end position="1150"/>
    </location>
</feature>
<protein>
    <recommendedName>
        <fullName evidence="9">K Homology domain-containing protein</fullName>
    </recommendedName>
</protein>
<feature type="compositionally biased region" description="Low complexity" evidence="7">
    <location>
        <begin position="1545"/>
        <end position="1580"/>
    </location>
</feature>
<dbReference type="EMBL" id="JAATIQ010000519">
    <property type="protein sequence ID" value="KAF4352846.1"/>
    <property type="molecule type" value="Genomic_DNA"/>
</dbReference>
<dbReference type="FunFam" id="2.130.10.10:FF:000609">
    <property type="entry name" value="Serine/threonine-protein phosphatase 2A 55 kDa regulatory subunit B"/>
    <property type="match status" value="1"/>
</dbReference>
<feature type="compositionally biased region" description="Low complexity" evidence="7">
    <location>
        <begin position="1361"/>
        <end position="1378"/>
    </location>
</feature>
<name>A0A7J6E3F9_CANSA</name>
<keyword evidence="8" id="KW-0472">Membrane</keyword>
<dbReference type="GO" id="GO:0019888">
    <property type="term" value="F:protein phosphatase regulator activity"/>
    <property type="evidence" value="ECO:0007669"/>
    <property type="project" value="InterPro"/>
</dbReference>
<feature type="region of interest" description="Disordered" evidence="7">
    <location>
        <begin position="860"/>
        <end position="909"/>
    </location>
</feature>
<feature type="compositionally biased region" description="Low complexity" evidence="7">
    <location>
        <begin position="964"/>
        <end position="974"/>
    </location>
</feature>
<dbReference type="SMART" id="SM00320">
    <property type="entry name" value="WD40"/>
    <property type="match status" value="6"/>
</dbReference>
<dbReference type="PROSITE" id="PS01025">
    <property type="entry name" value="PR55_2"/>
    <property type="match status" value="1"/>
</dbReference>
<dbReference type="Gene3D" id="2.130.10.10">
    <property type="entry name" value="YVTN repeat-like/Quinoprotein amine dehydrogenase"/>
    <property type="match status" value="1"/>
</dbReference>
<feature type="compositionally biased region" description="Polar residues" evidence="7">
    <location>
        <begin position="1071"/>
        <end position="1080"/>
    </location>
</feature>
<dbReference type="NCBIfam" id="NF005012">
    <property type="entry name" value="PRK06411.1"/>
    <property type="match status" value="1"/>
</dbReference>
<feature type="compositionally biased region" description="Low complexity" evidence="7">
    <location>
        <begin position="1593"/>
        <end position="1616"/>
    </location>
</feature>
<feature type="compositionally biased region" description="Polar residues" evidence="7">
    <location>
        <begin position="1408"/>
        <end position="1426"/>
    </location>
</feature>
<evidence type="ECO:0000256" key="8">
    <source>
        <dbReference type="SAM" id="Phobius"/>
    </source>
</evidence>
<feature type="compositionally biased region" description="Polar residues" evidence="7">
    <location>
        <begin position="1582"/>
        <end position="1591"/>
    </location>
</feature>
<comment type="similarity">
    <text evidence="1">Belongs to the phosphatase 2A regulatory subunit B family.</text>
</comment>
<keyword evidence="6" id="KW-0694">RNA-binding</keyword>
<dbReference type="CDD" id="cd00105">
    <property type="entry name" value="KH-I"/>
    <property type="match status" value="1"/>
</dbReference>
<dbReference type="GO" id="GO:0000159">
    <property type="term" value="C:protein phosphatase type 2A complex"/>
    <property type="evidence" value="ECO:0007669"/>
    <property type="project" value="InterPro"/>
</dbReference>
<dbReference type="SUPFAM" id="SSF54791">
    <property type="entry name" value="Eukaryotic type KH-domain (KH-domain type I)"/>
    <property type="match status" value="2"/>
</dbReference>
<evidence type="ECO:0000256" key="7">
    <source>
        <dbReference type="SAM" id="MobiDB-lite"/>
    </source>
</evidence>
<dbReference type="InterPro" id="IPR004087">
    <property type="entry name" value="KH_dom"/>
</dbReference>
<feature type="compositionally biased region" description="Low complexity" evidence="7">
    <location>
        <begin position="1427"/>
        <end position="1446"/>
    </location>
</feature>
<feature type="compositionally biased region" description="Polar residues" evidence="7">
    <location>
        <begin position="435"/>
        <end position="451"/>
    </location>
</feature>
<dbReference type="InterPro" id="IPR018067">
    <property type="entry name" value="PP2A_PR55_CS"/>
</dbReference>
<feature type="compositionally biased region" description="Low complexity" evidence="7">
    <location>
        <begin position="614"/>
        <end position="623"/>
    </location>
</feature>
<dbReference type="PANTHER" id="PTHR11871">
    <property type="entry name" value="PROTEIN PHOSPHATASE PP2A REGULATORY SUBUNIT B"/>
    <property type="match status" value="1"/>
</dbReference>
<dbReference type="SUPFAM" id="SSF56770">
    <property type="entry name" value="HydA/Nqo6-like"/>
    <property type="match status" value="1"/>
</dbReference>
<feature type="compositionally biased region" description="Low complexity" evidence="7">
    <location>
        <begin position="1322"/>
        <end position="1354"/>
    </location>
</feature>
<feature type="compositionally biased region" description="Low complexity" evidence="7">
    <location>
        <begin position="1469"/>
        <end position="1483"/>
    </location>
</feature>
<comment type="caution">
    <text evidence="10">The sequence shown here is derived from an EMBL/GenBank/DDBJ whole genome shotgun (WGS) entry which is preliminary data.</text>
</comment>
<dbReference type="InterPro" id="IPR036612">
    <property type="entry name" value="KH_dom_type_1_sf"/>
</dbReference>
<dbReference type="PROSITE" id="PS50084">
    <property type="entry name" value="KH_TYPE_1"/>
    <property type="match status" value="2"/>
</dbReference>
<comment type="function">
    <text evidence="4">The B regulatory subunit may modulate substrate selectivity and catalytic activity, and may also direct the localization of the catalytic enzyme to a particular subcellular compartment.</text>
</comment>
<dbReference type="Gene3D" id="3.40.50.12280">
    <property type="match status" value="1"/>
</dbReference>
<feature type="region of interest" description="Disordered" evidence="7">
    <location>
        <begin position="611"/>
        <end position="632"/>
    </location>
</feature>
<feature type="region of interest" description="Disordered" evidence="7">
    <location>
        <begin position="435"/>
        <end position="476"/>
    </location>
</feature>
<dbReference type="InterPro" id="IPR015943">
    <property type="entry name" value="WD40/YVTN_repeat-like_dom_sf"/>
</dbReference>
<evidence type="ECO:0000256" key="2">
    <source>
        <dbReference type="ARBA" id="ARBA00022574"/>
    </source>
</evidence>
<feature type="region of interest" description="Disordered" evidence="7">
    <location>
        <begin position="165"/>
        <end position="198"/>
    </location>
</feature>
<dbReference type="Proteomes" id="UP000583929">
    <property type="component" value="Unassembled WGS sequence"/>
</dbReference>
<feature type="domain" description="K Homology" evidence="9">
    <location>
        <begin position="982"/>
        <end position="1055"/>
    </location>
</feature>
<keyword evidence="2" id="KW-0853">WD repeat</keyword>
<feature type="compositionally biased region" description="Polar residues" evidence="7">
    <location>
        <begin position="894"/>
        <end position="905"/>
    </location>
</feature>
<keyword evidence="11" id="KW-1185">Reference proteome</keyword>
<dbReference type="FunFam" id="2.130.10.10:FF:000569">
    <property type="entry name" value="Serine/threonine-protein phosphatase 2A 55 kDa regulatory subunit B"/>
    <property type="match status" value="1"/>
</dbReference>
<keyword evidence="8" id="KW-1133">Transmembrane helix</keyword>
<feature type="compositionally biased region" description="Polar residues" evidence="7">
    <location>
        <begin position="175"/>
        <end position="184"/>
    </location>
</feature>
<dbReference type="InterPro" id="IPR004088">
    <property type="entry name" value="KH_dom_type_1"/>
</dbReference>
<dbReference type="GO" id="GO:0003723">
    <property type="term" value="F:RNA binding"/>
    <property type="evidence" value="ECO:0007669"/>
    <property type="project" value="UniProtKB-UniRule"/>
</dbReference>
<feature type="compositionally biased region" description="Low complexity" evidence="7">
    <location>
        <begin position="1281"/>
        <end position="1298"/>
    </location>
</feature>
<reference evidence="10 11" key="1">
    <citation type="journal article" date="2020" name="bioRxiv">
        <title>Sequence and annotation of 42 cannabis genomes reveals extensive copy number variation in cannabinoid synthesis and pathogen resistance genes.</title>
        <authorList>
            <person name="Mckernan K.J."/>
            <person name="Helbert Y."/>
            <person name="Kane L.T."/>
            <person name="Ebling H."/>
            <person name="Zhang L."/>
            <person name="Liu B."/>
            <person name="Eaton Z."/>
            <person name="Mclaughlin S."/>
            <person name="Kingan S."/>
            <person name="Baybayan P."/>
            <person name="Concepcion G."/>
            <person name="Jordan M."/>
            <person name="Riva A."/>
            <person name="Barbazuk W."/>
            <person name="Harkins T."/>
        </authorList>
    </citation>
    <scope>NUCLEOTIDE SEQUENCE [LARGE SCALE GENOMIC DNA]</scope>
    <source>
        <strain evidence="11">cv. Jamaican Lion 4</strain>
        <tissue evidence="10">Leaf</tissue>
    </source>
</reference>
<evidence type="ECO:0000256" key="5">
    <source>
        <dbReference type="ARBA" id="ARBA00062838"/>
    </source>
</evidence>
<dbReference type="SUPFAM" id="SSF50978">
    <property type="entry name" value="WD40 repeat-like"/>
    <property type="match status" value="1"/>
</dbReference>
<dbReference type="SMART" id="SM00322">
    <property type="entry name" value="KH"/>
    <property type="match status" value="2"/>
</dbReference>
<keyword evidence="3" id="KW-0677">Repeat</keyword>
<dbReference type="InterPro" id="IPR001680">
    <property type="entry name" value="WD40_rpt"/>
</dbReference>
<dbReference type="InterPro" id="IPR000009">
    <property type="entry name" value="PP2A_PR55"/>
</dbReference>
<feature type="compositionally biased region" description="Polar residues" evidence="7">
    <location>
        <begin position="1389"/>
        <end position="1401"/>
    </location>
</feature>
<dbReference type="InterPro" id="IPR036322">
    <property type="entry name" value="WD40_repeat_dom_sf"/>
</dbReference>
<dbReference type="Gene3D" id="3.30.1370.10">
    <property type="entry name" value="K Homology domain, type 1"/>
    <property type="match status" value="2"/>
</dbReference>
<feature type="transmembrane region" description="Helical" evidence="8">
    <location>
        <begin position="747"/>
        <end position="774"/>
    </location>
</feature>
<evidence type="ECO:0000313" key="11">
    <source>
        <dbReference type="Proteomes" id="UP000583929"/>
    </source>
</evidence>
<evidence type="ECO:0000256" key="4">
    <source>
        <dbReference type="ARBA" id="ARBA00034298"/>
    </source>
</evidence>
<evidence type="ECO:0000313" key="10">
    <source>
        <dbReference type="EMBL" id="KAF4352846.1"/>
    </source>
</evidence>
<organism evidence="10 11">
    <name type="scientific">Cannabis sativa</name>
    <name type="common">Hemp</name>
    <name type="synonym">Marijuana</name>
    <dbReference type="NCBI Taxonomy" id="3483"/>
    <lineage>
        <taxon>Eukaryota</taxon>
        <taxon>Viridiplantae</taxon>
        <taxon>Streptophyta</taxon>
        <taxon>Embryophyta</taxon>
        <taxon>Tracheophyta</taxon>
        <taxon>Spermatophyta</taxon>
        <taxon>Magnoliopsida</taxon>
        <taxon>eudicotyledons</taxon>
        <taxon>Gunneridae</taxon>
        <taxon>Pentapetalae</taxon>
        <taxon>rosids</taxon>
        <taxon>fabids</taxon>
        <taxon>Rosales</taxon>
        <taxon>Cannabaceae</taxon>
        <taxon>Cannabis</taxon>
    </lineage>
</organism>
<gene>
    <name evidence="10" type="ORF">G4B88_024773</name>
</gene>
<dbReference type="Pfam" id="PF00013">
    <property type="entry name" value="KH_1"/>
    <property type="match status" value="2"/>
</dbReference>
<proteinExistence type="inferred from homology"/>